<reference evidence="2 3" key="1">
    <citation type="submission" date="2019-04" db="EMBL/GenBank/DDBJ databases">
        <title>Comparative genomics and transcriptomics to analyze fruiting body development in filamentous ascomycetes.</title>
        <authorList>
            <consortium name="DOE Joint Genome Institute"/>
            <person name="Lutkenhaus R."/>
            <person name="Traeger S."/>
            <person name="Breuer J."/>
            <person name="Kuo A."/>
            <person name="Lipzen A."/>
            <person name="Pangilinan J."/>
            <person name="Dilworth D."/>
            <person name="Sandor L."/>
            <person name="Poggeler S."/>
            <person name="Barry K."/>
            <person name="Grigoriev I.V."/>
            <person name="Nowrousian M."/>
        </authorList>
    </citation>
    <scope>NUCLEOTIDE SEQUENCE [LARGE SCALE GENOMIC DNA]</scope>
    <source>
        <strain evidence="2 3">CBS 389.68</strain>
    </source>
</reference>
<dbReference type="OrthoDB" id="2141514at2759"/>
<evidence type="ECO:0000313" key="2">
    <source>
        <dbReference type="EMBL" id="TGZ79064.1"/>
    </source>
</evidence>
<protein>
    <recommendedName>
        <fullName evidence="4">Alpha/beta-hydrolase</fullName>
    </recommendedName>
</protein>
<accession>A0A4V3SI75</accession>
<dbReference type="EMBL" id="ML220135">
    <property type="protein sequence ID" value="TGZ79064.1"/>
    <property type="molecule type" value="Genomic_DNA"/>
</dbReference>
<organism evidence="2 3">
    <name type="scientific">Ascodesmis nigricans</name>
    <dbReference type="NCBI Taxonomy" id="341454"/>
    <lineage>
        <taxon>Eukaryota</taxon>
        <taxon>Fungi</taxon>
        <taxon>Dikarya</taxon>
        <taxon>Ascomycota</taxon>
        <taxon>Pezizomycotina</taxon>
        <taxon>Pezizomycetes</taxon>
        <taxon>Pezizales</taxon>
        <taxon>Ascodesmidaceae</taxon>
        <taxon>Ascodesmis</taxon>
    </lineage>
</organism>
<gene>
    <name evidence="2" type="ORF">EX30DRAFT_342727</name>
</gene>
<dbReference type="PANTHER" id="PTHR33428:SF14">
    <property type="entry name" value="CARBOXYLESTERASE TYPE B DOMAIN-CONTAINING PROTEIN"/>
    <property type="match status" value="1"/>
</dbReference>
<dbReference type="Proteomes" id="UP000298138">
    <property type="component" value="Unassembled WGS sequence"/>
</dbReference>
<sequence>MKFFAAVAAAVSLVEAAIAATTGPYEAYYTTSLTLRDHTIYRPRTLPNQALPILVWGNGGCLKRGTMFEKALTEIASHGYIVIANGGTGFSLGQTDSDMLIESFNWIERNAQTGTYAGKIDPSKIVVAGQSCGGLEAVEVSNDPRIIATGVFNSGLLNPTRDGAWLQRLTKPIFYFLGGPDDIAYPNGERDYTNLPSGLPAWKGNLNVGHEATWSEVNGGEFGNIAVKWLNWITKGDTAGRDYLMGGGAAAKGWSIVHKNLQ</sequence>
<name>A0A4V3SI75_9PEZI</name>
<keyword evidence="3" id="KW-1185">Reference proteome</keyword>
<dbReference type="SUPFAM" id="SSF53474">
    <property type="entry name" value="alpha/beta-Hydrolases"/>
    <property type="match status" value="1"/>
</dbReference>
<dbReference type="Gene3D" id="3.40.50.1820">
    <property type="entry name" value="alpha/beta hydrolase"/>
    <property type="match status" value="1"/>
</dbReference>
<evidence type="ECO:0008006" key="4">
    <source>
        <dbReference type="Google" id="ProtNLM"/>
    </source>
</evidence>
<feature type="chain" id="PRO_5020999426" description="Alpha/beta-hydrolase" evidence="1">
    <location>
        <begin position="20"/>
        <end position="262"/>
    </location>
</feature>
<evidence type="ECO:0000256" key="1">
    <source>
        <dbReference type="SAM" id="SignalP"/>
    </source>
</evidence>
<dbReference type="InterPro" id="IPR029058">
    <property type="entry name" value="AB_hydrolase_fold"/>
</dbReference>
<feature type="signal peptide" evidence="1">
    <location>
        <begin position="1"/>
        <end position="19"/>
    </location>
</feature>
<dbReference type="InParanoid" id="A0A4V3SI75"/>
<dbReference type="AlphaFoldDB" id="A0A4V3SI75"/>
<dbReference type="STRING" id="341454.A0A4V3SI75"/>
<keyword evidence="1" id="KW-0732">Signal</keyword>
<dbReference type="PANTHER" id="PTHR33428">
    <property type="entry name" value="CHLOROPHYLLASE-2, CHLOROPLASTIC"/>
    <property type="match status" value="1"/>
</dbReference>
<proteinExistence type="predicted"/>
<evidence type="ECO:0000313" key="3">
    <source>
        <dbReference type="Proteomes" id="UP000298138"/>
    </source>
</evidence>